<gene>
    <name evidence="1" type="ORF">COU82_00560</name>
</gene>
<dbReference type="PANTHER" id="PTHR34387">
    <property type="entry name" value="SLR1258 PROTEIN"/>
    <property type="match status" value="1"/>
</dbReference>
<dbReference type="InterPro" id="IPR052022">
    <property type="entry name" value="26kDa_periplasmic_antigen"/>
</dbReference>
<accession>A0A2M8KCR4</accession>
<dbReference type="InterPro" id="IPR007497">
    <property type="entry name" value="SIMPL/DUF541"/>
</dbReference>
<dbReference type="PANTHER" id="PTHR34387:SF1">
    <property type="entry name" value="PERIPLASMIC IMMUNOGENIC PROTEIN"/>
    <property type="match status" value="1"/>
</dbReference>
<evidence type="ECO:0000313" key="2">
    <source>
        <dbReference type="Proteomes" id="UP000231648"/>
    </source>
</evidence>
<evidence type="ECO:0000313" key="1">
    <source>
        <dbReference type="EMBL" id="PJE57696.1"/>
    </source>
</evidence>
<dbReference type="Pfam" id="PF04402">
    <property type="entry name" value="SIMPL"/>
    <property type="match status" value="1"/>
</dbReference>
<proteinExistence type="predicted"/>
<reference evidence="2" key="1">
    <citation type="submission" date="2017-09" db="EMBL/GenBank/DDBJ databases">
        <title>Depth-based differentiation of microbial function through sediment-hosted aquifers and enrichment of novel symbionts in the deep terrestrial subsurface.</title>
        <authorList>
            <person name="Probst A.J."/>
            <person name="Ladd B."/>
            <person name="Jarett J.K."/>
            <person name="Geller-Mcgrath D.E."/>
            <person name="Sieber C.M.K."/>
            <person name="Emerson J.B."/>
            <person name="Anantharaman K."/>
            <person name="Thomas B.C."/>
            <person name="Malmstrom R."/>
            <person name="Stieglmeier M."/>
            <person name="Klingl A."/>
            <person name="Woyke T."/>
            <person name="Ryan C.M."/>
            <person name="Banfield J.F."/>
        </authorList>
    </citation>
    <scope>NUCLEOTIDE SEQUENCE [LARGE SCALE GENOMIC DNA]</scope>
</reference>
<organism evidence="1 2">
    <name type="scientific">Candidatus Portnoybacteria bacterium CG10_big_fil_rev_8_21_14_0_10_38_18</name>
    <dbReference type="NCBI Taxonomy" id="1974813"/>
    <lineage>
        <taxon>Bacteria</taxon>
        <taxon>Candidatus Portnoyibacteriota</taxon>
    </lineage>
</organism>
<evidence type="ECO:0008006" key="3">
    <source>
        <dbReference type="Google" id="ProtNLM"/>
    </source>
</evidence>
<dbReference type="Gene3D" id="3.30.110.170">
    <property type="entry name" value="Protein of unknown function (DUF541), domain 1"/>
    <property type="match status" value="1"/>
</dbReference>
<dbReference type="EMBL" id="PFDX01000007">
    <property type="protein sequence ID" value="PJE57696.1"/>
    <property type="molecule type" value="Genomic_DNA"/>
</dbReference>
<dbReference type="GO" id="GO:0006974">
    <property type="term" value="P:DNA damage response"/>
    <property type="evidence" value="ECO:0007669"/>
    <property type="project" value="TreeGrafter"/>
</dbReference>
<dbReference type="Gene3D" id="3.30.70.2970">
    <property type="entry name" value="Protein of unknown function (DUF541), domain 2"/>
    <property type="match status" value="1"/>
</dbReference>
<dbReference type="Proteomes" id="UP000231648">
    <property type="component" value="Unassembled WGS sequence"/>
</dbReference>
<dbReference type="AlphaFoldDB" id="A0A2M8KCR4"/>
<sequence>MLLPVILVIHNTVDIISKLRAYHYIGLDAAYKNSISVQGEGKVYAKPDIAIVNLSVVTEGTNLKDVQDKNSRKMNGVVDFLKGFGIEEKDIKTINYQIYPRYNYENRAVPTIIGYEINQTLEVKIRNLEKIGEILDKSVSAGINQVSSLRFWVDKDDELKEGARKLAIEDAKKKAETLADNLGIKLVKIIGFTEDTGYYPMPTYKEAAGMGGGEMPNIQTGENEITVNVSIIYEID</sequence>
<name>A0A2M8KCR4_9BACT</name>
<comment type="caution">
    <text evidence="1">The sequence shown here is derived from an EMBL/GenBank/DDBJ whole genome shotgun (WGS) entry which is preliminary data.</text>
</comment>
<protein>
    <recommendedName>
        <fullName evidence="3">SIMPL domain-containing protein</fullName>
    </recommendedName>
</protein>